<dbReference type="Proteomes" id="UP000316253">
    <property type="component" value="Unassembled WGS sequence"/>
</dbReference>
<dbReference type="InterPro" id="IPR020081">
    <property type="entry name" value="SsrA-bd_prot_CS"/>
</dbReference>
<dbReference type="GO" id="GO:0070930">
    <property type="term" value="P:trans-translation-dependent protein tagging"/>
    <property type="evidence" value="ECO:0007669"/>
    <property type="project" value="TreeGrafter"/>
</dbReference>
<keyword evidence="2" id="KW-0694">RNA-binding</keyword>
<protein>
    <submittedName>
        <fullName evidence="3">SsrA-binding protein</fullName>
    </submittedName>
</protein>
<evidence type="ECO:0000256" key="1">
    <source>
        <dbReference type="ARBA" id="ARBA00022490"/>
    </source>
</evidence>
<sequence length="97" mass="10862">MEQQKRNQRFINRRATFDYTLTETETAGLVLTGDEVKAARLGRVNLTGSYVKVLFLGGQVPELWLVGANFTGTLDPQRSRKLLVTEAQLKQLIGLDP</sequence>
<proteinExistence type="predicted"/>
<evidence type="ECO:0000313" key="4">
    <source>
        <dbReference type="Proteomes" id="UP000316253"/>
    </source>
</evidence>
<reference evidence="3 4" key="1">
    <citation type="submission" date="2017-08" db="EMBL/GenBank/DDBJ databases">
        <title>Mechanisms for carbon and nitrogen cycling indicate functional differentiation within the Candidate Phyla Radiation.</title>
        <authorList>
            <person name="Danczak R.E."/>
            <person name="Johnston M.D."/>
            <person name="Kenah C."/>
            <person name="Slattery M."/>
            <person name="Wrighton K.C."/>
            <person name="Wilkins M.J."/>
        </authorList>
    </citation>
    <scope>NUCLEOTIDE SEQUENCE [LARGE SCALE GENOMIC DNA]</scope>
    <source>
        <strain evidence="3">Gr01-1014_85</strain>
    </source>
</reference>
<dbReference type="InterPro" id="IPR023620">
    <property type="entry name" value="SmpB"/>
</dbReference>
<keyword evidence="1" id="KW-0963">Cytoplasm</keyword>
<comment type="caution">
    <text evidence="3">The sequence shown here is derived from an EMBL/GenBank/DDBJ whole genome shotgun (WGS) entry which is preliminary data.</text>
</comment>
<name>A0A554JCN5_9BACT</name>
<evidence type="ECO:0000313" key="3">
    <source>
        <dbReference type="EMBL" id="TSC66163.1"/>
    </source>
</evidence>
<dbReference type="Pfam" id="PF01668">
    <property type="entry name" value="SmpB"/>
    <property type="match status" value="1"/>
</dbReference>
<accession>A0A554JCN5</accession>
<evidence type="ECO:0000256" key="2">
    <source>
        <dbReference type="ARBA" id="ARBA00022884"/>
    </source>
</evidence>
<gene>
    <name evidence="3" type="ORF">CEO22_197</name>
</gene>
<dbReference type="EMBL" id="VMFD01000013">
    <property type="protein sequence ID" value="TSC66163.1"/>
    <property type="molecule type" value="Genomic_DNA"/>
</dbReference>
<dbReference type="InterPro" id="IPR000037">
    <property type="entry name" value="SsrA-bd_prot"/>
</dbReference>
<dbReference type="SUPFAM" id="SSF74982">
    <property type="entry name" value="Small protein B (SmpB)"/>
    <property type="match status" value="1"/>
</dbReference>
<dbReference type="PANTHER" id="PTHR30308:SF2">
    <property type="entry name" value="SSRA-BINDING PROTEIN"/>
    <property type="match status" value="1"/>
</dbReference>
<dbReference type="Gene3D" id="2.40.280.10">
    <property type="match status" value="1"/>
</dbReference>
<dbReference type="GO" id="GO:0003723">
    <property type="term" value="F:RNA binding"/>
    <property type="evidence" value="ECO:0007669"/>
    <property type="project" value="UniProtKB-KW"/>
</dbReference>
<dbReference type="PANTHER" id="PTHR30308">
    <property type="entry name" value="TMRNA-BINDING COMPONENT OF TRANS-TRANSLATION TAGGING COMPLEX"/>
    <property type="match status" value="1"/>
</dbReference>
<dbReference type="GO" id="GO:0005829">
    <property type="term" value="C:cytosol"/>
    <property type="evidence" value="ECO:0007669"/>
    <property type="project" value="TreeGrafter"/>
</dbReference>
<organism evidence="3 4">
    <name type="scientific">Candidatus Berkelbacteria bacterium Gr01-1014_85</name>
    <dbReference type="NCBI Taxonomy" id="2017150"/>
    <lineage>
        <taxon>Bacteria</taxon>
        <taxon>Candidatus Berkelbacteria</taxon>
    </lineage>
</organism>
<dbReference type="PROSITE" id="PS01317">
    <property type="entry name" value="SSRP"/>
    <property type="match status" value="1"/>
</dbReference>
<dbReference type="AlphaFoldDB" id="A0A554JCN5"/>